<comment type="subcellular location">
    <subcellularLocation>
        <location evidence="1">Nucleus</location>
    </subcellularLocation>
</comment>
<dbReference type="PANTHER" id="PTHR11089:SF30">
    <property type="entry name" value="GUANINE NUCLEOTIDE-BINDING PROTEIN-LIKE 3 HOMOLOG"/>
    <property type="match status" value="1"/>
</dbReference>
<evidence type="ECO:0000256" key="3">
    <source>
        <dbReference type="ARBA" id="ARBA00023134"/>
    </source>
</evidence>
<dbReference type="Proteomes" id="UP001271007">
    <property type="component" value="Unassembled WGS sequence"/>
</dbReference>
<proteinExistence type="predicted"/>
<sequence length="304" mass="33647">MKVGKPKSKRVPVRLRERIQKSSASKQRKQRKDAKKNPQWVSRLKKDPGIPNSFPFKAQLLADLEENKRKKAEELQKRRDTAKAQRQGVAVVDQKAIAAAAEDEDDVLLDIEEDEEDVDVDAMEEEEEEEEEEDDDDDEEEEWDGIDDKMTRPAARQVTRNPLPKQALEDPVKAVSTLLDRMQKTTDGIQRLIDHYQIPPPMTASTNLTSGFLVEVARKRGRLGKGGIPNLHSAALTVLGDLNEGRLELPSVPTAKGTKAVDANGKGKVQVVTQMAEPFRIGGLWGGKSADGGVNVAEEMAVDA</sequence>
<dbReference type="InterPro" id="IPR023179">
    <property type="entry name" value="GTP-bd_ortho_bundle_sf"/>
</dbReference>
<feature type="domain" description="Guanine nucleotide-binding protein-like 3 N-terminal" evidence="6">
    <location>
        <begin position="13"/>
        <end position="87"/>
    </location>
</feature>
<evidence type="ECO:0000256" key="4">
    <source>
        <dbReference type="ARBA" id="ARBA00023242"/>
    </source>
</evidence>
<dbReference type="Gene3D" id="1.10.1580.10">
    <property type="match status" value="1"/>
</dbReference>
<name>A0AAJ0DMH7_9PEZI</name>
<protein>
    <submittedName>
        <fullName evidence="7">Nuclear GTP-binding protein nug1</fullName>
    </submittedName>
</protein>
<dbReference type="AlphaFoldDB" id="A0AAJ0DMH7"/>
<dbReference type="InterPro" id="IPR050755">
    <property type="entry name" value="TRAFAC_YlqF/YawG_RiboMat"/>
</dbReference>
<keyword evidence="8" id="KW-1185">Reference proteome</keyword>
<feature type="compositionally biased region" description="Basic and acidic residues" evidence="5">
    <location>
        <begin position="71"/>
        <end position="83"/>
    </location>
</feature>
<evidence type="ECO:0000259" key="6">
    <source>
        <dbReference type="Pfam" id="PF08701"/>
    </source>
</evidence>
<evidence type="ECO:0000256" key="5">
    <source>
        <dbReference type="SAM" id="MobiDB-lite"/>
    </source>
</evidence>
<feature type="region of interest" description="Disordered" evidence="5">
    <location>
        <begin position="115"/>
        <end position="169"/>
    </location>
</feature>
<keyword evidence="2" id="KW-0547">Nucleotide-binding</keyword>
<dbReference type="GO" id="GO:0005525">
    <property type="term" value="F:GTP binding"/>
    <property type="evidence" value="ECO:0007669"/>
    <property type="project" value="UniProtKB-KW"/>
</dbReference>
<reference evidence="7" key="1">
    <citation type="submission" date="2023-04" db="EMBL/GenBank/DDBJ databases">
        <title>Black Yeasts Isolated from many extreme environments.</title>
        <authorList>
            <person name="Coleine C."/>
            <person name="Stajich J.E."/>
            <person name="Selbmann L."/>
        </authorList>
    </citation>
    <scope>NUCLEOTIDE SEQUENCE</scope>
    <source>
        <strain evidence="7">CCFEE 5312</strain>
    </source>
</reference>
<evidence type="ECO:0000256" key="1">
    <source>
        <dbReference type="ARBA" id="ARBA00004123"/>
    </source>
</evidence>
<dbReference type="InterPro" id="IPR014813">
    <property type="entry name" value="Gnl3_N_dom"/>
</dbReference>
<feature type="compositionally biased region" description="Basic residues" evidence="5">
    <location>
        <begin position="1"/>
        <end position="13"/>
    </location>
</feature>
<feature type="region of interest" description="Disordered" evidence="5">
    <location>
        <begin position="71"/>
        <end position="91"/>
    </location>
</feature>
<evidence type="ECO:0000313" key="7">
    <source>
        <dbReference type="EMBL" id="KAK3053288.1"/>
    </source>
</evidence>
<gene>
    <name evidence="7" type="primary">NUG1</name>
    <name evidence="7" type="ORF">LTR09_005457</name>
</gene>
<comment type="caution">
    <text evidence="7">The sequence shown here is derived from an EMBL/GenBank/DDBJ whole genome shotgun (WGS) entry which is preliminary data.</text>
</comment>
<keyword evidence="4" id="KW-0539">Nucleus</keyword>
<accession>A0AAJ0DMH7</accession>
<evidence type="ECO:0000256" key="2">
    <source>
        <dbReference type="ARBA" id="ARBA00022741"/>
    </source>
</evidence>
<feature type="region of interest" description="Disordered" evidence="5">
    <location>
        <begin position="1"/>
        <end position="55"/>
    </location>
</feature>
<keyword evidence="3" id="KW-0342">GTP-binding</keyword>
<feature type="compositionally biased region" description="Acidic residues" evidence="5">
    <location>
        <begin position="115"/>
        <end position="145"/>
    </location>
</feature>
<dbReference type="PANTHER" id="PTHR11089">
    <property type="entry name" value="GTP-BINDING PROTEIN-RELATED"/>
    <property type="match status" value="1"/>
</dbReference>
<dbReference type="EMBL" id="JAWDJX010000016">
    <property type="protein sequence ID" value="KAK3053288.1"/>
    <property type="molecule type" value="Genomic_DNA"/>
</dbReference>
<evidence type="ECO:0000313" key="8">
    <source>
        <dbReference type="Proteomes" id="UP001271007"/>
    </source>
</evidence>
<dbReference type="GO" id="GO:0005730">
    <property type="term" value="C:nucleolus"/>
    <property type="evidence" value="ECO:0007669"/>
    <property type="project" value="TreeGrafter"/>
</dbReference>
<organism evidence="7 8">
    <name type="scientific">Extremus antarcticus</name>
    <dbReference type="NCBI Taxonomy" id="702011"/>
    <lineage>
        <taxon>Eukaryota</taxon>
        <taxon>Fungi</taxon>
        <taxon>Dikarya</taxon>
        <taxon>Ascomycota</taxon>
        <taxon>Pezizomycotina</taxon>
        <taxon>Dothideomycetes</taxon>
        <taxon>Dothideomycetidae</taxon>
        <taxon>Mycosphaerellales</taxon>
        <taxon>Extremaceae</taxon>
        <taxon>Extremus</taxon>
    </lineage>
</organism>
<dbReference type="Pfam" id="PF08701">
    <property type="entry name" value="GN3L_Grn1"/>
    <property type="match status" value="1"/>
</dbReference>